<dbReference type="Proteomes" id="UP000243297">
    <property type="component" value="Unassembled WGS sequence"/>
</dbReference>
<keyword evidence="5" id="KW-1185">Reference proteome</keyword>
<dbReference type="InterPro" id="IPR036069">
    <property type="entry name" value="DUF34/NIF3_sf"/>
</dbReference>
<dbReference type="STRING" id="118967.SAMN02745191_0868"/>
<sequence>MIIQDVIQTIKEYYAGIDFHGNKIDDEKTRDQVLYGNTNQKCTGIVTTCYCSINVIKQAIEKKANLIICHESAFYNRGASTESMNRNKTLVEKKRLLEEFGIVVWRNHDYIHSGMKNDQGELTDGIFYGLMKILDWEKYLIAPIRTPMLFDIPETNTKELASLITDKLNLNGIKIIGNENATIKRVLIAEHIMGENDYRIIELIEEQNVDCVLAMECIDFTVASYIKDAAELEQSKVILAIGHFNLEEPGMNYFATLLPSILKEDICSEFIQSGDMYHFITK</sequence>
<gene>
    <name evidence="4" type="ORF">SAMN02745191_0868</name>
</gene>
<feature type="binding site" evidence="3">
    <location>
        <position position="247"/>
    </location>
    <ligand>
        <name>a divalent metal cation</name>
        <dbReference type="ChEBI" id="CHEBI:60240"/>
        <label>1</label>
    </ligand>
</feature>
<dbReference type="SUPFAM" id="SSF102705">
    <property type="entry name" value="NIF3 (NGG1p interacting factor 3)-like"/>
    <property type="match status" value="1"/>
</dbReference>
<feature type="binding site" evidence="3">
    <location>
        <position position="70"/>
    </location>
    <ligand>
        <name>a divalent metal cation</name>
        <dbReference type="ChEBI" id="CHEBI:60240"/>
        <label>1</label>
    </ligand>
</feature>
<reference evidence="5" key="1">
    <citation type="submission" date="2017-02" db="EMBL/GenBank/DDBJ databases">
        <authorList>
            <person name="Varghese N."/>
            <person name="Submissions S."/>
        </authorList>
    </citation>
    <scope>NUCLEOTIDE SEQUENCE [LARGE SCALE GENOMIC DNA]</scope>
    <source>
        <strain evidence="5">ATCC 25662</strain>
    </source>
</reference>
<evidence type="ECO:0000256" key="3">
    <source>
        <dbReference type="PIRSR" id="PIRSR602678-1"/>
    </source>
</evidence>
<evidence type="ECO:0000256" key="1">
    <source>
        <dbReference type="ARBA" id="ARBA00006964"/>
    </source>
</evidence>
<evidence type="ECO:0000256" key="2">
    <source>
        <dbReference type="ARBA" id="ARBA00022112"/>
    </source>
</evidence>
<proteinExistence type="inferred from homology"/>
<name>A0A1T4LFY4_9FIRM</name>
<dbReference type="OrthoDB" id="1116574at2"/>
<protein>
    <recommendedName>
        <fullName evidence="2">GTP cyclohydrolase 1 type 2 homolog</fullName>
    </recommendedName>
</protein>
<dbReference type="Gene3D" id="3.40.1390.30">
    <property type="entry name" value="NIF3 (NGG1p interacting factor 3)-like"/>
    <property type="match status" value="1"/>
</dbReference>
<dbReference type="InterPro" id="IPR002678">
    <property type="entry name" value="DUF34/NIF3"/>
</dbReference>
<dbReference type="GO" id="GO:0016787">
    <property type="term" value="F:hydrolase activity"/>
    <property type="evidence" value="ECO:0007669"/>
    <property type="project" value="UniProtKB-KW"/>
</dbReference>
<dbReference type="GO" id="GO:0046872">
    <property type="term" value="F:metal ion binding"/>
    <property type="evidence" value="ECO:0007669"/>
    <property type="project" value="UniProtKB-KW"/>
</dbReference>
<dbReference type="Pfam" id="PF01784">
    <property type="entry name" value="DUF34_NIF3"/>
    <property type="match status" value="1"/>
</dbReference>
<organism evidence="4 5">
    <name type="scientific">Anaerorhabdus furcosa</name>
    <dbReference type="NCBI Taxonomy" id="118967"/>
    <lineage>
        <taxon>Bacteria</taxon>
        <taxon>Bacillati</taxon>
        <taxon>Bacillota</taxon>
        <taxon>Erysipelotrichia</taxon>
        <taxon>Erysipelotrichales</taxon>
        <taxon>Erysipelotrichaceae</taxon>
        <taxon>Anaerorhabdus</taxon>
    </lineage>
</organism>
<accession>A0A1T4LFY4</accession>
<comment type="similarity">
    <text evidence="1">Belongs to the GTP cyclohydrolase I type 2/NIF3 family.</text>
</comment>
<dbReference type="RefSeq" id="WP_078711298.1">
    <property type="nucleotide sequence ID" value="NZ_FUWY01000002.1"/>
</dbReference>
<dbReference type="AlphaFoldDB" id="A0A1T4LFY4"/>
<evidence type="ECO:0000313" key="5">
    <source>
        <dbReference type="Proteomes" id="UP000243297"/>
    </source>
</evidence>
<keyword evidence="3" id="KW-0479">Metal-binding</keyword>
<feature type="binding site" evidence="3">
    <location>
        <position position="109"/>
    </location>
    <ligand>
        <name>a divalent metal cation</name>
        <dbReference type="ChEBI" id="CHEBI:60240"/>
        <label>1</label>
    </ligand>
</feature>
<feature type="binding site" evidence="3">
    <location>
        <position position="243"/>
    </location>
    <ligand>
        <name>a divalent metal cation</name>
        <dbReference type="ChEBI" id="CHEBI:60240"/>
        <label>1</label>
    </ligand>
</feature>
<keyword evidence="4" id="KW-0378">Hydrolase</keyword>
<evidence type="ECO:0000313" key="4">
    <source>
        <dbReference type="EMBL" id="SJZ53546.1"/>
    </source>
</evidence>
<dbReference type="EMBL" id="FUWY01000002">
    <property type="protein sequence ID" value="SJZ53546.1"/>
    <property type="molecule type" value="Genomic_DNA"/>
</dbReference>